<sequence length="87" mass="10506">MSKYKTVRYIRRIKRSINKGRHGRLSCYGYKDILDYPDYSDYSSLEIAARFLRRKGHQIEIHIYNIPLGPLCFERPLRAFRYVSIVY</sequence>
<name>A0A8S5TKX0_9CAUD</name>
<dbReference type="EMBL" id="BK032843">
    <property type="protein sequence ID" value="DAF63776.1"/>
    <property type="molecule type" value="Genomic_DNA"/>
</dbReference>
<accession>A0A8S5TKX0</accession>
<reference evidence="1" key="1">
    <citation type="journal article" date="2021" name="Proc. Natl. Acad. Sci. U.S.A.">
        <title>A Catalog of Tens of Thousands of Viruses from Human Metagenomes Reveals Hidden Associations with Chronic Diseases.</title>
        <authorList>
            <person name="Tisza M.J."/>
            <person name="Buck C.B."/>
        </authorList>
    </citation>
    <scope>NUCLEOTIDE SEQUENCE</scope>
    <source>
        <strain evidence="1">Ctz6O13</strain>
    </source>
</reference>
<protein>
    <submittedName>
        <fullName evidence="1">Uncharacterized protein</fullName>
    </submittedName>
</protein>
<organism evidence="1">
    <name type="scientific">Podoviridae sp. ctz6O13</name>
    <dbReference type="NCBI Taxonomy" id="2827757"/>
    <lineage>
        <taxon>Viruses</taxon>
        <taxon>Duplodnaviria</taxon>
        <taxon>Heunggongvirae</taxon>
        <taxon>Uroviricota</taxon>
        <taxon>Caudoviricetes</taxon>
    </lineage>
</organism>
<evidence type="ECO:0000313" key="1">
    <source>
        <dbReference type="EMBL" id="DAF63776.1"/>
    </source>
</evidence>
<proteinExistence type="predicted"/>